<accession>A0A2M4B379</accession>
<proteinExistence type="predicted"/>
<feature type="signal peptide" evidence="1">
    <location>
        <begin position="1"/>
        <end position="18"/>
    </location>
</feature>
<evidence type="ECO:0000256" key="1">
    <source>
        <dbReference type="SAM" id="SignalP"/>
    </source>
</evidence>
<keyword evidence="1" id="KW-0732">Signal</keyword>
<sequence>MLLLSFVLVSTRFTFGGATPVNGDGVGGCGDGGGWSLVCVSVVYTVEVVLAVATDAWLASSVALFFCICCIDDGGAGGDDDDDDSINGSAGVEGGVTGGVSGVPAGEVPLVSLLSLAIDINESLERSR</sequence>
<name>A0A2M4B379_9DIPT</name>
<dbReference type="AlphaFoldDB" id="A0A2M4B379"/>
<feature type="chain" id="PRO_5014999099" evidence="1">
    <location>
        <begin position="19"/>
        <end position="128"/>
    </location>
</feature>
<dbReference type="EMBL" id="GGFK01014175">
    <property type="protein sequence ID" value="MBW47496.1"/>
    <property type="molecule type" value="Transcribed_RNA"/>
</dbReference>
<protein>
    <submittedName>
        <fullName evidence="2">Putative secreted protein</fullName>
    </submittedName>
</protein>
<organism evidence="2">
    <name type="scientific">Anopheles triannulatus</name>
    <dbReference type="NCBI Taxonomy" id="58253"/>
    <lineage>
        <taxon>Eukaryota</taxon>
        <taxon>Metazoa</taxon>
        <taxon>Ecdysozoa</taxon>
        <taxon>Arthropoda</taxon>
        <taxon>Hexapoda</taxon>
        <taxon>Insecta</taxon>
        <taxon>Pterygota</taxon>
        <taxon>Neoptera</taxon>
        <taxon>Endopterygota</taxon>
        <taxon>Diptera</taxon>
        <taxon>Nematocera</taxon>
        <taxon>Culicoidea</taxon>
        <taxon>Culicidae</taxon>
        <taxon>Anophelinae</taxon>
        <taxon>Anopheles</taxon>
    </lineage>
</organism>
<reference evidence="2" key="1">
    <citation type="submission" date="2018-01" db="EMBL/GenBank/DDBJ databases">
        <title>An insight into the sialome of Amazonian anophelines.</title>
        <authorList>
            <person name="Ribeiro J.M."/>
            <person name="Scarpassa V."/>
            <person name="Calvo E."/>
        </authorList>
    </citation>
    <scope>NUCLEOTIDE SEQUENCE</scope>
    <source>
        <tissue evidence="2">Salivary glands</tissue>
    </source>
</reference>
<evidence type="ECO:0000313" key="2">
    <source>
        <dbReference type="EMBL" id="MBW47496.1"/>
    </source>
</evidence>